<feature type="domain" description="LamG-like jellyroll fold" evidence="4">
    <location>
        <begin position="1285"/>
        <end position="1454"/>
    </location>
</feature>
<dbReference type="Proteomes" id="UP001500456">
    <property type="component" value="Unassembled WGS sequence"/>
</dbReference>
<dbReference type="InterPro" id="IPR006558">
    <property type="entry name" value="LamG-like"/>
</dbReference>
<evidence type="ECO:0000313" key="5">
    <source>
        <dbReference type="EMBL" id="GAA4022103.1"/>
    </source>
</evidence>
<dbReference type="EMBL" id="BAAAZX010000032">
    <property type="protein sequence ID" value="GAA4022103.1"/>
    <property type="molecule type" value="Genomic_DNA"/>
</dbReference>
<evidence type="ECO:0000256" key="3">
    <source>
        <dbReference type="SAM" id="MobiDB-lite"/>
    </source>
</evidence>
<dbReference type="SMART" id="SM00560">
    <property type="entry name" value="LamGL"/>
    <property type="match status" value="3"/>
</dbReference>
<reference evidence="6" key="1">
    <citation type="journal article" date="2019" name="Int. J. Syst. Evol. Microbiol.">
        <title>The Global Catalogue of Microorganisms (GCM) 10K type strain sequencing project: providing services to taxonomists for standard genome sequencing and annotation.</title>
        <authorList>
            <consortium name="The Broad Institute Genomics Platform"/>
            <consortium name="The Broad Institute Genome Sequencing Center for Infectious Disease"/>
            <person name="Wu L."/>
            <person name="Ma J."/>
        </authorList>
    </citation>
    <scope>NUCLEOTIDE SEQUENCE [LARGE SCALE GENOMIC DNA]</scope>
    <source>
        <strain evidence="6">JCM 16924</strain>
    </source>
</reference>
<name>A0ABP7T7A0_9ACTN</name>
<feature type="region of interest" description="Disordered" evidence="3">
    <location>
        <begin position="216"/>
        <end position="311"/>
    </location>
</feature>
<protein>
    <recommendedName>
        <fullName evidence="4">LamG-like jellyroll fold domain-containing protein</fullName>
    </recommendedName>
</protein>
<keyword evidence="1" id="KW-0732">Signal</keyword>
<accession>A0ABP7T7A0</accession>
<evidence type="ECO:0000256" key="1">
    <source>
        <dbReference type="ARBA" id="ARBA00022729"/>
    </source>
</evidence>
<feature type="domain" description="LamG-like jellyroll fold" evidence="4">
    <location>
        <begin position="1058"/>
        <end position="1200"/>
    </location>
</feature>
<dbReference type="PANTHER" id="PTHR46943">
    <property type="entry name" value="PENTRAXIN-RELATED PROTEIN PTX3"/>
    <property type="match status" value="1"/>
</dbReference>
<feature type="compositionally biased region" description="Low complexity" evidence="3">
    <location>
        <begin position="216"/>
        <end position="302"/>
    </location>
</feature>
<evidence type="ECO:0000256" key="2">
    <source>
        <dbReference type="ARBA" id="ARBA00023157"/>
    </source>
</evidence>
<sequence length="1473" mass="153232">MAAGKDAVPAGKGAPKSAVTPRAAQEAAEAGGSNVEITSLRSESGEVYATPDGQLEEVQHLRPVRTRSDGQWKAIDNTLAARSDGTVTPNASAVGIAFSGGGAGPLVTLERTGKELSFSWPASLPAPTLDGDTATYADVLPDVDLRMRATADGFAQLLVVNTPEAAKNPALAELKLAVDSPGLDLRATGSGGLEAVDEAMGGVVFQAPQPVMWDSGTQASAASGSTAAGSAASGSTALGSTAANSTASDSTAADSTASGSTAAGSTASASTVRTLTAMSPSASTSKSASTSASASTAVSPSTEDAAEGPGDAAKVAPIDVDVAADGSELQLTPDQGMLTDPETTFPVYIDPQTYTPKAGEWTMVSRYWASSPQWRFNGDSDAGMGYCGWDYCAPYDVKRLFYKFPTSKFSGKSILSATFVARETWSGSCDGRSVQLWRTKSFNSDTTWNSSDDNWLDHLDSRDVAKGFNSTCPGGDVEFDATAAVKYASSHDSAYTSFGLRAANEDDKYAWKRFTDDAYLRVKYNQAPKQIAMKQLSMQPGGLCKKPADKVSIRSLPKITASDVKDPDGDRVSVQWQVLWDAGSGLKAQWTSARMTPKASGSDFSTTLVETLPNGKKIPKNKTVAWVARAVDHDEGKFYASSPWSSTGSATSCYFVWDTTVPVGPSIASGDYPAADDTDPNDPVYDGVGRYGTFTVDTPDTDVVKYWYGVNADASAANEVATSAGAARTVSFRPTRSGTNFLYVQAVDSAGRVSEPSRYAFRVKSGQPTRAEWNLDEAATATQAEGGAGTRTVDVMGGATLGAPGKLGTAASFDGVDDYLVSDIPTVDTSGSFSVAAWVKLDRMPDTAAVIAAQPGNNSPGFELYYSKGYDRWAFNQYSADTTTATPVRAMQAAAGGVRAGEWAHLVGTYSPGSDLLSLYVNGALAGSATYSTPWDARRGLQIGAGNLNGNVTTHFPGTIDDVRIFEKPLSANEVSGLYTTNSIGNGRPARAVFPLDEPATDADGAVTTQVTGRADVHPAVFKGGAKPGQPGRAGTALTLDGVDDHAATAGPMFNNQRSFSVAAWAKLPRTKPTKAAVIASQAGTVKPGFELYYSATYGWTFNQYSADTAEGTPIRATQGDTALAPGGEWTYVVGSYDGVSDDLRLYVQGKWVATTKVTAPFYAGGALRIGAGSSGADATSFFPGQISDVQLYDRALSAPEIAAMFDSRPTVEGRWKLDAASGSPAASPDDLVREDHTARPLTLGAGASIDQSGGSNMVGDGGLLLNGAATGYAATGASPVDTGKSFTVSAWVTTPARPQKAVTVMSMAGTNANGFAVRYVPDASDPANAGRWQLVMAGADATSATVSTAEHSVFQGTDAWDHIAVVYDAFEGQMRLYINGLTQVRPCADDNDDGDADDPNCTEQVSWDSAVLPFAAGKGLQLGRTKTGTSTWGEYWSGAIDDVWALQGAASDTQIVALASRDYTGLPTIPGP</sequence>
<organism evidence="5 6">
    <name type="scientific">Streptomyces plumbiresistens</name>
    <dbReference type="NCBI Taxonomy" id="511811"/>
    <lineage>
        <taxon>Bacteria</taxon>
        <taxon>Bacillati</taxon>
        <taxon>Actinomycetota</taxon>
        <taxon>Actinomycetes</taxon>
        <taxon>Kitasatosporales</taxon>
        <taxon>Streptomycetaceae</taxon>
        <taxon>Streptomyces</taxon>
    </lineage>
</organism>
<evidence type="ECO:0000259" key="4">
    <source>
        <dbReference type="SMART" id="SM00560"/>
    </source>
</evidence>
<dbReference type="InterPro" id="IPR013320">
    <property type="entry name" value="ConA-like_dom_sf"/>
</dbReference>
<proteinExistence type="predicted"/>
<keyword evidence="6" id="KW-1185">Reference proteome</keyword>
<feature type="region of interest" description="Disordered" evidence="3">
    <location>
        <begin position="1"/>
        <end position="52"/>
    </location>
</feature>
<comment type="caution">
    <text evidence="5">The sequence shown here is derived from an EMBL/GenBank/DDBJ whole genome shotgun (WGS) entry which is preliminary data.</text>
</comment>
<dbReference type="SUPFAM" id="SSF49899">
    <property type="entry name" value="Concanavalin A-like lectins/glucanases"/>
    <property type="match status" value="3"/>
</dbReference>
<keyword evidence="2" id="KW-1015">Disulfide bond</keyword>
<dbReference type="PANTHER" id="PTHR46943:SF1">
    <property type="entry name" value="PENTRAXIN-RELATED PROTEIN PTX3"/>
    <property type="match status" value="1"/>
</dbReference>
<feature type="domain" description="LamG-like jellyroll fold" evidence="4">
    <location>
        <begin position="831"/>
        <end position="973"/>
    </location>
</feature>
<evidence type="ECO:0000313" key="6">
    <source>
        <dbReference type="Proteomes" id="UP001500456"/>
    </source>
</evidence>
<dbReference type="Pfam" id="PF13385">
    <property type="entry name" value="Laminin_G_3"/>
    <property type="match status" value="3"/>
</dbReference>
<dbReference type="InterPro" id="IPR042837">
    <property type="entry name" value="PTX3"/>
</dbReference>
<dbReference type="Gene3D" id="2.60.120.200">
    <property type="match status" value="3"/>
</dbReference>
<gene>
    <name evidence="5" type="ORF">GCM10022232_78820</name>
</gene>